<feature type="domain" description="Phage spike trimer" evidence="2">
    <location>
        <begin position="131"/>
        <end position="177"/>
    </location>
</feature>
<protein>
    <submittedName>
        <fullName evidence="3">Phage baseplate assembly protein V</fullName>
    </submittedName>
</protein>
<dbReference type="InParanoid" id="A0A5C7EV29"/>
<sequence>MIETQRESLATLKFGVVTALEATTHRVRVRLPDLDDLETAWLPVLTLRTHRDRVTHLPDVGEHVAVLLDPNGEDGVVLGAIFSARDPAPGSGPDITAARFADGTVVEYDRASHRLLLSVRGPVQIVADGPVTVTAPSVTLDSPQVTVTGHLTVGNGLSISGGSGAAATISGNVSVQGNIDASGSIMDAGGNSNHHSH</sequence>
<feature type="domain" description="Gp5/Type VI secretion system Vgr protein OB-fold" evidence="1">
    <location>
        <begin position="15"/>
        <end position="82"/>
    </location>
</feature>
<dbReference type="Proteomes" id="UP000321201">
    <property type="component" value="Unassembled WGS sequence"/>
</dbReference>
<dbReference type="InterPro" id="IPR013046">
    <property type="entry name" value="GpV/Gp45"/>
</dbReference>
<dbReference type="Pfam" id="PF18715">
    <property type="entry name" value="Phage_spike"/>
    <property type="match status" value="1"/>
</dbReference>
<dbReference type="Pfam" id="PF04717">
    <property type="entry name" value="Phage_base_V"/>
    <property type="match status" value="1"/>
</dbReference>
<dbReference type="NCBIfam" id="TIGR01644">
    <property type="entry name" value="phage_P2_V"/>
    <property type="match status" value="1"/>
</dbReference>
<evidence type="ECO:0000313" key="3">
    <source>
        <dbReference type="EMBL" id="TXF11937.1"/>
    </source>
</evidence>
<organism evidence="3 4">
    <name type="scientific">Pelomicrobium methylotrophicum</name>
    <dbReference type="NCBI Taxonomy" id="2602750"/>
    <lineage>
        <taxon>Bacteria</taxon>
        <taxon>Pseudomonadati</taxon>
        <taxon>Pseudomonadota</taxon>
        <taxon>Hydrogenophilia</taxon>
        <taxon>Hydrogenophilia incertae sedis</taxon>
        <taxon>Pelomicrobium</taxon>
    </lineage>
</organism>
<evidence type="ECO:0000313" key="4">
    <source>
        <dbReference type="Proteomes" id="UP000321201"/>
    </source>
</evidence>
<gene>
    <name evidence="3" type="ORF">FR698_08010</name>
</gene>
<comment type="caution">
    <text evidence="3">The sequence shown here is derived from an EMBL/GenBank/DDBJ whole genome shotgun (WGS) entry which is preliminary data.</text>
</comment>
<dbReference type="AlphaFoldDB" id="A0A5C7EV29"/>
<dbReference type="InterPro" id="IPR040629">
    <property type="entry name" value="Phage_spike"/>
</dbReference>
<name>A0A5C7EV29_9PROT</name>
<dbReference type="Gene3D" id="6.20.150.10">
    <property type="match status" value="1"/>
</dbReference>
<evidence type="ECO:0000259" key="1">
    <source>
        <dbReference type="Pfam" id="PF04717"/>
    </source>
</evidence>
<evidence type="ECO:0000259" key="2">
    <source>
        <dbReference type="Pfam" id="PF18715"/>
    </source>
</evidence>
<accession>A0A5C7EV29</accession>
<dbReference type="EMBL" id="VPFL01000009">
    <property type="protein sequence ID" value="TXF11937.1"/>
    <property type="molecule type" value="Genomic_DNA"/>
</dbReference>
<reference evidence="3 4" key="1">
    <citation type="submission" date="2019-08" db="EMBL/GenBank/DDBJ databases">
        <title>Pelomicrobium methylotrophicum gen. nov., sp. nov. a moderately thermophilic, facultatively anaerobic, lithoautotrophic and methylotrophic bacterium isolated from a terrestrial mud volcano.</title>
        <authorList>
            <person name="Slobodkina G.B."/>
            <person name="Merkel A.Y."/>
            <person name="Slobodkin A.I."/>
        </authorList>
    </citation>
    <scope>NUCLEOTIDE SEQUENCE [LARGE SCALE GENOMIC DNA]</scope>
    <source>
        <strain evidence="3 4">SM250</strain>
    </source>
</reference>
<proteinExistence type="predicted"/>
<dbReference type="RefSeq" id="WP_147799677.1">
    <property type="nucleotide sequence ID" value="NZ_VPFL01000009.1"/>
</dbReference>
<keyword evidence="4" id="KW-1185">Reference proteome</keyword>
<dbReference type="InterPro" id="IPR006531">
    <property type="entry name" value="Gp5/Vgr_OB"/>
</dbReference>
<dbReference type="InterPro" id="IPR037026">
    <property type="entry name" value="Vgr_OB-fold_dom_sf"/>
</dbReference>
<dbReference type="Gene3D" id="2.40.50.230">
    <property type="entry name" value="Gp5 N-terminal domain"/>
    <property type="match status" value="1"/>
</dbReference>
<dbReference type="OrthoDB" id="4931325at2"/>